<reference evidence="2" key="2">
    <citation type="submission" date="2023-01" db="EMBL/GenBank/DDBJ databases">
        <title>Draft genome sequence of Agaribacter marinus strain NBRC 110023.</title>
        <authorList>
            <person name="Sun Q."/>
            <person name="Mori K."/>
        </authorList>
    </citation>
    <scope>NUCLEOTIDE SEQUENCE</scope>
    <source>
        <strain evidence="2">NBRC 110023</strain>
    </source>
</reference>
<organism evidence="2 3">
    <name type="scientific">Agaribacter marinus</name>
    <dbReference type="NCBI Taxonomy" id="1431249"/>
    <lineage>
        <taxon>Bacteria</taxon>
        <taxon>Pseudomonadati</taxon>
        <taxon>Pseudomonadota</taxon>
        <taxon>Gammaproteobacteria</taxon>
        <taxon>Alteromonadales</taxon>
        <taxon>Alteromonadaceae</taxon>
        <taxon>Agaribacter</taxon>
    </lineage>
</organism>
<dbReference type="RefSeq" id="WP_284217931.1">
    <property type="nucleotide sequence ID" value="NZ_BSOT01000006.1"/>
</dbReference>
<reference evidence="2" key="1">
    <citation type="journal article" date="2014" name="Int. J. Syst. Evol. Microbiol.">
        <title>Complete genome sequence of Corynebacterium casei LMG S-19264T (=DSM 44701T), isolated from a smear-ripened cheese.</title>
        <authorList>
            <consortium name="US DOE Joint Genome Institute (JGI-PGF)"/>
            <person name="Walter F."/>
            <person name="Albersmeier A."/>
            <person name="Kalinowski J."/>
            <person name="Ruckert C."/>
        </authorList>
    </citation>
    <scope>NUCLEOTIDE SEQUENCE</scope>
    <source>
        <strain evidence="2">NBRC 110023</strain>
    </source>
</reference>
<proteinExistence type="predicted"/>
<gene>
    <name evidence="2" type="ORF">GCM10007852_24890</name>
</gene>
<feature type="transmembrane region" description="Helical" evidence="1">
    <location>
        <begin position="6"/>
        <end position="24"/>
    </location>
</feature>
<evidence type="ECO:0000313" key="3">
    <source>
        <dbReference type="Proteomes" id="UP001156601"/>
    </source>
</evidence>
<comment type="caution">
    <text evidence="2">The sequence shown here is derived from an EMBL/GenBank/DDBJ whole genome shotgun (WGS) entry which is preliminary data.</text>
</comment>
<evidence type="ECO:0000313" key="2">
    <source>
        <dbReference type="EMBL" id="GLR71581.1"/>
    </source>
</evidence>
<keyword evidence="1" id="KW-0472">Membrane</keyword>
<dbReference type="Pfam" id="PF11736">
    <property type="entry name" value="DUF3299"/>
    <property type="match status" value="1"/>
</dbReference>
<keyword evidence="3" id="KW-1185">Reference proteome</keyword>
<keyword evidence="1" id="KW-0812">Transmembrane</keyword>
<dbReference type="InterPro" id="IPR021727">
    <property type="entry name" value="DUF3299"/>
</dbReference>
<evidence type="ECO:0008006" key="4">
    <source>
        <dbReference type="Google" id="ProtNLM"/>
    </source>
</evidence>
<accession>A0AA37WI07</accession>
<sequence>MKTKGIVGIILMSFIAAFVTHVSIKHSRQIASMLLPASTVYEAKPTWYTSQTKFEELTWEMLLPEHEYELISRYQQGEAKTVSDFTSQILNSIESASDKEYQQAMISVNTVDTFAEQRVSISGFIVPIDFYPNKDLQNVFLVPYFGACLHFPPPPPNQMIFIQLAQGFGDFDIGQAYTVKGKLKVELFEDFIGTSAYSLEPSSIKTYSGEPDTFRTHAR</sequence>
<evidence type="ECO:0000256" key="1">
    <source>
        <dbReference type="SAM" id="Phobius"/>
    </source>
</evidence>
<dbReference type="Proteomes" id="UP001156601">
    <property type="component" value="Unassembled WGS sequence"/>
</dbReference>
<name>A0AA37WI07_9ALTE</name>
<keyword evidence="1" id="KW-1133">Transmembrane helix</keyword>
<dbReference type="Gene3D" id="2.40.50.870">
    <property type="entry name" value="Protein of unknown function (DUF3299)"/>
    <property type="match status" value="1"/>
</dbReference>
<dbReference type="AlphaFoldDB" id="A0AA37WI07"/>
<dbReference type="EMBL" id="BSOT01000006">
    <property type="protein sequence ID" value="GLR71581.1"/>
    <property type="molecule type" value="Genomic_DNA"/>
</dbReference>
<protein>
    <recommendedName>
        <fullName evidence="4">DUF3299 domain-containing protein</fullName>
    </recommendedName>
</protein>